<reference evidence="3 4" key="1">
    <citation type="submission" date="2020-08" db="EMBL/GenBank/DDBJ databases">
        <title>Genomic Encyclopedia of Type Strains, Phase IV (KMG-IV): sequencing the most valuable type-strain genomes for metagenomic binning, comparative biology and taxonomic classification.</title>
        <authorList>
            <person name="Goeker M."/>
        </authorList>
    </citation>
    <scope>NUCLEOTIDE SEQUENCE [LARGE SCALE GENOMIC DNA]</scope>
    <source>
        <strain evidence="3 4">DSM 25481</strain>
    </source>
</reference>
<keyword evidence="4" id="KW-1185">Reference proteome</keyword>
<gene>
    <name evidence="3" type="ORF">GGR24_002223</name>
</gene>
<feature type="chain" id="PRO_5031531106" description="DUF4148 domain-containing protein" evidence="2">
    <location>
        <begin position="25"/>
        <end position="83"/>
    </location>
</feature>
<dbReference type="EMBL" id="JACIDR010000003">
    <property type="protein sequence ID" value="MBB3973553.1"/>
    <property type="molecule type" value="Genomic_DNA"/>
</dbReference>
<name>A0A7W6CYS7_9HYPH</name>
<proteinExistence type="predicted"/>
<dbReference type="Proteomes" id="UP000528964">
    <property type="component" value="Unassembled WGS sequence"/>
</dbReference>
<comment type="caution">
    <text evidence="3">The sequence shown here is derived from an EMBL/GenBank/DDBJ whole genome shotgun (WGS) entry which is preliminary data.</text>
</comment>
<protein>
    <recommendedName>
        <fullName evidence="5">DUF4148 domain-containing protein</fullName>
    </recommendedName>
</protein>
<feature type="signal peptide" evidence="2">
    <location>
        <begin position="1"/>
        <end position="24"/>
    </location>
</feature>
<evidence type="ECO:0008006" key="5">
    <source>
        <dbReference type="Google" id="ProtNLM"/>
    </source>
</evidence>
<evidence type="ECO:0000256" key="2">
    <source>
        <dbReference type="SAM" id="SignalP"/>
    </source>
</evidence>
<evidence type="ECO:0000313" key="3">
    <source>
        <dbReference type="EMBL" id="MBB3973553.1"/>
    </source>
</evidence>
<feature type="compositionally biased region" description="Basic and acidic residues" evidence="1">
    <location>
        <begin position="73"/>
        <end position="83"/>
    </location>
</feature>
<evidence type="ECO:0000313" key="4">
    <source>
        <dbReference type="Proteomes" id="UP000528964"/>
    </source>
</evidence>
<organism evidence="3 4">
    <name type="scientific">Hansschlegelia beijingensis</name>
    <dbReference type="NCBI Taxonomy" id="1133344"/>
    <lineage>
        <taxon>Bacteria</taxon>
        <taxon>Pseudomonadati</taxon>
        <taxon>Pseudomonadota</taxon>
        <taxon>Alphaproteobacteria</taxon>
        <taxon>Hyphomicrobiales</taxon>
        <taxon>Methylopilaceae</taxon>
        <taxon>Hansschlegelia</taxon>
    </lineage>
</organism>
<keyword evidence="2" id="KW-0732">Signal</keyword>
<evidence type="ECO:0000256" key="1">
    <source>
        <dbReference type="SAM" id="MobiDB-lite"/>
    </source>
</evidence>
<dbReference type="AlphaFoldDB" id="A0A7W6CYS7"/>
<accession>A0A7W6CYS7</accession>
<feature type="region of interest" description="Disordered" evidence="1">
    <location>
        <begin position="23"/>
        <end position="83"/>
    </location>
</feature>
<sequence>MDQTTKQTALFFGFLAAAMSQVSAGQAAPAESADPAGVHRSLAAGDQLGPGASSAATREAVTRLKRSAGVKPAARDAQDPARS</sequence>
<dbReference type="RefSeq" id="WP_183395415.1">
    <property type="nucleotide sequence ID" value="NZ_JACIDR010000003.1"/>
</dbReference>